<keyword evidence="3" id="KW-1185">Reference proteome</keyword>
<dbReference type="AlphaFoldDB" id="A0AAD7A7K5"/>
<gene>
    <name evidence="2" type="ORF">DFH08DRAFT_995611</name>
</gene>
<proteinExistence type="predicted"/>
<evidence type="ECO:0000313" key="3">
    <source>
        <dbReference type="Proteomes" id="UP001218218"/>
    </source>
</evidence>
<dbReference type="EMBL" id="JARIHO010000014">
    <property type="protein sequence ID" value="KAJ7350746.1"/>
    <property type="molecule type" value="Genomic_DNA"/>
</dbReference>
<reference evidence="2" key="1">
    <citation type="submission" date="2023-03" db="EMBL/GenBank/DDBJ databases">
        <title>Massive genome expansion in bonnet fungi (Mycena s.s.) driven by repeated elements and novel gene families across ecological guilds.</title>
        <authorList>
            <consortium name="Lawrence Berkeley National Laboratory"/>
            <person name="Harder C.B."/>
            <person name="Miyauchi S."/>
            <person name="Viragh M."/>
            <person name="Kuo A."/>
            <person name="Thoen E."/>
            <person name="Andreopoulos B."/>
            <person name="Lu D."/>
            <person name="Skrede I."/>
            <person name="Drula E."/>
            <person name="Henrissat B."/>
            <person name="Morin E."/>
            <person name="Kohler A."/>
            <person name="Barry K."/>
            <person name="LaButti K."/>
            <person name="Morin E."/>
            <person name="Salamov A."/>
            <person name="Lipzen A."/>
            <person name="Mereny Z."/>
            <person name="Hegedus B."/>
            <person name="Baldrian P."/>
            <person name="Stursova M."/>
            <person name="Weitz H."/>
            <person name="Taylor A."/>
            <person name="Grigoriev I.V."/>
            <person name="Nagy L.G."/>
            <person name="Martin F."/>
            <person name="Kauserud H."/>
        </authorList>
    </citation>
    <scope>NUCLEOTIDE SEQUENCE</scope>
    <source>
        <strain evidence="2">CBHHK002</strain>
    </source>
</reference>
<organism evidence="2 3">
    <name type="scientific">Mycena albidolilacea</name>
    <dbReference type="NCBI Taxonomy" id="1033008"/>
    <lineage>
        <taxon>Eukaryota</taxon>
        <taxon>Fungi</taxon>
        <taxon>Dikarya</taxon>
        <taxon>Basidiomycota</taxon>
        <taxon>Agaricomycotina</taxon>
        <taxon>Agaricomycetes</taxon>
        <taxon>Agaricomycetidae</taxon>
        <taxon>Agaricales</taxon>
        <taxon>Marasmiineae</taxon>
        <taxon>Mycenaceae</taxon>
        <taxon>Mycena</taxon>
    </lineage>
</organism>
<accession>A0AAD7A7K5</accession>
<dbReference type="Proteomes" id="UP001218218">
    <property type="component" value="Unassembled WGS sequence"/>
</dbReference>
<sequence length="559" mass="62205">MTPSYLLAVPPEIWAQIATLSGRQAIARLSAASYDFYTVFASILYRNMTDKPPLHQMSTNLLVRTLRESHSSLKFNPRRLISRLTLPGSRYLPNELAQCLGALRNLIDAPWNEQFPGQVVRGAALRAITWDSSTGTDELADLLSTPGYFPNLRELSVDCGLDTRFDCFRVPNLEKLRCLLDFQGAGYDEWRHCWRRLRRAMAALSSSSPLLHSLSLTFDLHVYADSDDRHTNSRIPSWDIDADLKAAINQLQLPALTTFEFILYTSGFSVRNPAMDFSPMLRAHPLLTDITLNIEGNCVPRDVNTTFLSRLTSFTGTVKNCAAILPQAQALRHITMLFPGHAAYDIQNILPRTKGGEPAALSPSTLFTPARFPPRAFPGIVSLDARAVDLAGDDAHWARLVDPDALACLVAAFPNLVRLDVSGLVEPLHKYYAGLAALQALEHLGVRVHQHRKSTNTDNDDGNNDKTTFPPRDAITAEVNDGLRVLPALSSVRVLVWGDPAVVFIPKGCPSCNGYNEECIWTEYVFRRGGVGEFELELVREMRDEDQDDSDEDEQNDGE</sequence>
<comment type="caution">
    <text evidence="2">The sequence shown here is derived from an EMBL/GenBank/DDBJ whole genome shotgun (WGS) entry which is preliminary data.</text>
</comment>
<evidence type="ECO:0000256" key="1">
    <source>
        <dbReference type="SAM" id="MobiDB-lite"/>
    </source>
</evidence>
<feature type="region of interest" description="Disordered" evidence="1">
    <location>
        <begin position="450"/>
        <end position="470"/>
    </location>
</feature>
<name>A0AAD7A7K5_9AGAR</name>
<protein>
    <submittedName>
        <fullName evidence="2">Uncharacterized protein</fullName>
    </submittedName>
</protein>
<evidence type="ECO:0000313" key="2">
    <source>
        <dbReference type="EMBL" id="KAJ7350746.1"/>
    </source>
</evidence>